<sequence length="78" mass="8885">MVTPQQLLRPLASPISPFRRTWSAHQKVRRGVLVPAALPLLGLEAAARAEARTRARQRLERLQPRPLLVSQIEPPRHR</sequence>
<keyword evidence="2" id="KW-1185">Reference proteome</keyword>
<dbReference type="AlphaFoldDB" id="A0A8J3SUC6"/>
<dbReference type="Proteomes" id="UP000634476">
    <property type="component" value="Unassembled WGS sequence"/>
</dbReference>
<proteinExistence type="predicted"/>
<accession>A0A8J3SUC6</accession>
<protein>
    <submittedName>
        <fullName evidence="1">Uncharacterized protein</fullName>
    </submittedName>
</protein>
<dbReference type="EMBL" id="BOOK01000008">
    <property type="protein sequence ID" value="GIH99494.1"/>
    <property type="molecule type" value="Genomic_DNA"/>
</dbReference>
<evidence type="ECO:0000313" key="1">
    <source>
        <dbReference type="EMBL" id="GIH99494.1"/>
    </source>
</evidence>
<evidence type="ECO:0000313" key="2">
    <source>
        <dbReference type="Proteomes" id="UP000634476"/>
    </source>
</evidence>
<gene>
    <name evidence="1" type="ORF">Pta02_15030</name>
</gene>
<comment type="caution">
    <text evidence="1">The sequence shown here is derived from an EMBL/GenBank/DDBJ whole genome shotgun (WGS) entry which is preliminary data.</text>
</comment>
<reference evidence="1" key="1">
    <citation type="submission" date="2021-01" db="EMBL/GenBank/DDBJ databases">
        <title>Whole genome shotgun sequence of Planobispora takensis NBRC 109077.</title>
        <authorList>
            <person name="Komaki H."/>
            <person name="Tamura T."/>
        </authorList>
    </citation>
    <scope>NUCLEOTIDE SEQUENCE</scope>
    <source>
        <strain evidence="1">NBRC 109077</strain>
    </source>
</reference>
<name>A0A8J3SUC6_9ACTN</name>
<organism evidence="1 2">
    <name type="scientific">Planobispora takensis</name>
    <dbReference type="NCBI Taxonomy" id="1367882"/>
    <lineage>
        <taxon>Bacteria</taxon>
        <taxon>Bacillati</taxon>
        <taxon>Actinomycetota</taxon>
        <taxon>Actinomycetes</taxon>
        <taxon>Streptosporangiales</taxon>
        <taxon>Streptosporangiaceae</taxon>
        <taxon>Planobispora</taxon>
    </lineage>
</organism>